<organism evidence="1 2">
    <name type="scientific">Candidatus Anaerobutyricum stercoris</name>
    <dbReference type="NCBI Taxonomy" id="2838457"/>
    <lineage>
        <taxon>Bacteria</taxon>
        <taxon>Bacillati</taxon>
        <taxon>Bacillota</taxon>
        <taxon>Clostridia</taxon>
        <taxon>Lachnospirales</taxon>
        <taxon>Lachnospiraceae</taxon>
        <taxon>Anaerobutyricum</taxon>
    </lineage>
</organism>
<name>A0A9D2ELS6_9FIRM</name>
<dbReference type="EMBL" id="DXBR01000083">
    <property type="protein sequence ID" value="HIZ40048.1"/>
    <property type="molecule type" value="Genomic_DNA"/>
</dbReference>
<evidence type="ECO:0000313" key="1">
    <source>
        <dbReference type="EMBL" id="HIZ40048.1"/>
    </source>
</evidence>
<gene>
    <name evidence="1" type="ORF">H9968_09040</name>
</gene>
<dbReference type="Proteomes" id="UP000824049">
    <property type="component" value="Unassembled WGS sequence"/>
</dbReference>
<reference evidence="1" key="1">
    <citation type="journal article" date="2021" name="PeerJ">
        <title>Extensive microbial diversity within the chicken gut microbiome revealed by metagenomics and culture.</title>
        <authorList>
            <person name="Gilroy R."/>
            <person name="Ravi A."/>
            <person name="Getino M."/>
            <person name="Pursley I."/>
            <person name="Horton D.L."/>
            <person name="Alikhan N.F."/>
            <person name="Baker D."/>
            <person name="Gharbi K."/>
            <person name="Hall N."/>
            <person name="Watson M."/>
            <person name="Adriaenssens E.M."/>
            <person name="Foster-Nyarko E."/>
            <person name="Jarju S."/>
            <person name="Secka A."/>
            <person name="Antonio M."/>
            <person name="Oren A."/>
            <person name="Chaudhuri R.R."/>
            <person name="La Ragione R."/>
            <person name="Hildebrand F."/>
            <person name="Pallen M.J."/>
        </authorList>
    </citation>
    <scope>NUCLEOTIDE SEQUENCE</scope>
    <source>
        <strain evidence="1">CHK179-28034</strain>
    </source>
</reference>
<evidence type="ECO:0008006" key="3">
    <source>
        <dbReference type="Google" id="ProtNLM"/>
    </source>
</evidence>
<dbReference type="AlphaFoldDB" id="A0A9D2ELS6"/>
<protein>
    <recommendedName>
        <fullName evidence="3">Antitoxin VbhA domain-containing protein</fullName>
    </recommendedName>
</protein>
<accession>A0A9D2ELS6</accession>
<reference evidence="1" key="2">
    <citation type="submission" date="2021-04" db="EMBL/GenBank/DDBJ databases">
        <authorList>
            <person name="Gilroy R."/>
        </authorList>
    </citation>
    <scope>NUCLEOTIDE SEQUENCE</scope>
    <source>
        <strain evidence="1">CHK179-28034</strain>
    </source>
</reference>
<sequence>MEKDAVKLTRQIAATMAMENMALSESEYDVLLRCAAGEQSITLTIQEMIARYTEH</sequence>
<proteinExistence type="predicted"/>
<evidence type="ECO:0000313" key="2">
    <source>
        <dbReference type="Proteomes" id="UP000824049"/>
    </source>
</evidence>
<comment type="caution">
    <text evidence="1">The sequence shown here is derived from an EMBL/GenBank/DDBJ whole genome shotgun (WGS) entry which is preliminary data.</text>
</comment>